<dbReference type="EMBL" id="JARBHB010000006">
    <property type="protein sequence ID" value="KAJ8880710.1"/>
    <property type="molecule type" value="Genomic_DNA"/>
</dbReference>
<name>A0ABQ9H8S8_9NEOP</name>
<organism evidence="1 2">
    <name type="scientific">Dryococelus australis</name>
    <dbReference type="NCBI Taxonomy" id="614101"/>
    <lineage>
        <taxon>Eukaryota</taxon>
        <taxon>Metazoa</taxon>
        <taxon>Ecdysozoa</taxon>
        <taxon>Arthropoda</taxon>
        <taxon>Hexapoda</taxon>
        <taxon>Insecta</taxon>
        <taxon>Pterygota</taxon>
        <taxon>Neoptera</taxon>
        <taxon>Polyneoptera</taxon>
        <taxon>Phasmatodea</taxon>
        <taxon>Verophasmatodea</taxon>
        <taxon>Anareolatae</taxon>
        <taxon>Phasmatidae</taxon>
        <taxon>Eurycanthinae</taxon>
        <taxon>Dryococelus</taxon>
    </lineage>
</organism>
<proteinExistence type="predicted"/>
<protein>
    <submittedName>
        <fullName evidence="1">Uncharacterized protein</fullName>
    </submittedName>
</protein>
<sequence length="409" mass="45956">MSWFSEQHVELQDSRSSRDNRDIKKFLDWFSAHPPFQTPQVLQSIFTCVVADEKINCDQATAIGKRAVNHIIGGNFSDVEIKRMYKVKSLDIMSRALKVKENIIPVNPQKLFMRIICVLNNESDFMTYFKYELAPKPPTPFDEISMRKTAKSSFSVVLKSCDVNSENISADFKVVIDGGYLLHALVWPKPTTFDQICETCVTFVQKHFFLTATVVFDGYEECATKGEEPRRRSAERSSTDISIAANNVVRSMQMGFLRNGHNKNGLIILLVTYFRASGHHAIQCSGDADITIAAIALPADGDTHIEVLHPSSGKNTGNIFSISAIQWDIGEIKNDIFFCHAMTGSDTTSAFFGKGKKQVWDIVKSDVSIRSTVNVLCFQTRTKGTLFPLEKSLQCHCIRGRTTMPLWIN</sequence>
<dbReference type="PANTHER" id="PTHR46704">
    <property type="entry name" value="CXC DOMAIN-CONTAINING PROTEIN-RELATED"/>
    <property type="match status" value="1"/>
</dbReference>
<accession>A0ABQ9H8S8</accession>
<comment type="caution">
    <text evidence="1">The sequence shown here is derived from an EMBL/GenBank/DDBJ whole genome shotgun (WGS) entry which is preliminary data.</text>
</comment>
<keyword evidence="2" id="KW-1185">Reference proteome</keyword>
<gene>
    <name evidence="1" type="ORF">PR048_017180</name>
</gene>
<evidence type="ECO:0000313" key="1">
    <source>
        <dbReference type="EMBL" id="KAJ8880710.1"/>
    </source>
</evidence>
<reference evidence="1 2" key="1">
    <citation type="submission" date="2023-02" db="EMBL/GenBank/DDBJ databases">
        <title>LHISI_Scaffold_Assembly.</title>
        <authorList>
            <person name="Stuart O.P."/>
            <person name="Cleave R."/>
            <person name="Magrath M.J.L."/>
            <person name="Mikheyev A.S."/>
        </authorList>
    </citation>
    <scope>NUCLEOTIDE SEQUENCE [LARGE SCALE GENOMIC DNA]</scope>
    <source>
        <strain evidence="1">Daus_M_001</strain>
        <tissue evidence="1">Leg muscle</tissue>
    </source>
</reference>
<dbReference type="Proteomes" id="UP001159363">
    <property type="component" value="Chromosome 5"/>
</dbReference>
<evidence type="ECO:0000313" key="2">
    <source>
        <dbReference type="Proteomes" id="UP001159363"/>
    </source>
</evidence>
<dbReference type="PANTHER" id="PTHR46704:SF1">
    <property type="entry name" value="TELOMERE LENGTH REGULATION PROTEIN TEL2 HOMOLOG"/>
    <property type="match status" value="1"/>
</dbReference>